<evidence type="ECO:0000313" key="1">
    <source>
        <dbReference type="EMBL" id="EPX60437.1"/>
    </source>
</evidence>
<proteinExistence type="predicted"/>
<reference evidence="1" key="1">
    <citation type="submission" date="2013-05" db="EMBL/GenBank/DDBJ databases">
        <title>Genome assembly of Cystobacter fuscus DSM 2262.</title>
        <authorList>
            <person name="Sharma G."/>
            <person name="Khatri I."/>
            <person name="Kaur C."/>
            <person name="Mayilraj S."/>
            <person name="Subramanian S."/>
        </authorList>
    </citation>
    <scope>NUCLEOTIDE SEQUENCE [LARGE SCALE GENOMIC DNA]</scope>
    <source>
        <strain evidence="1">DSM 2262</strain>
    </source>
</reference>
<sequence length="40" mass="4376">MNVREVGLSADHARDCVQLDALLHQMYPSLLQAGVIARAL</sequence>
<dbReference type="EMBL" id="ANAH02000013">
    <property type="protein sequence ID" value="EPX60437.1"/>
    <property type="molecule type" value="Genomic_DNA"/>
</dbReference>
<accession>S9PDP1</accession>
<protein>
    <submittedName>
        <fullName evidence="1">Uncharacterized protein</fullName>
    </submittedName>
</protein>
<name>S9PDP1_CYSF2</name>
<organism evidence="1 2">
    <name type="scientific">Cystobacter fuscus (strain ATCC 25194 / DSM 2262 / NBRC 100088 / M29)</name>
    <dbReference type="NCBI Taxonomy" id="1242864"/>
    <lineage>
        <taxon>Bacteria</taxon>
        <taxon>Pseudomonadati</taxon>
        <taxon>Myxococcota</taxon>
        <taxon>Myxococcia</taxon>
        <taxon>Myxococcales</taxon>
        <taxon>Cystobacterineae</taxon>
        <taxon>Archangiaceae</taxon>
        <taxon>Cystobacter</taxon>
    </lineage>
</organism>
<gene>
    <name evidence="1" type="ORF">D187_001924</name>
</gene>
<keyword evidence="2" id="KW-1185">Reference proteome</keyword>
<dbReference type="AlphaFoldDB" id="S9PDP1"/>
<comment type="caution">
    <text evidence="1">The sequence shown here is derived from an EMBL/GenBank/DDBJ whole genome shotgun (WGS) entry which is preliminary data.</text>
</comment>
<evidence type="ECO:0000313" key="2">
    <source>
        <dbReference type="Proteomes" id="UP000011682"/>
    </source>
</evidence>
<dbReference type="Proteomes" id="UP000011682">
    <property type="component" value="Unassembled WGS sequence"/>
</dbReference>